<accession>A0A1E1W8N2</accession>
<evidence type="ECO:0000313" key="1">
    <source>
        <dbReference type="EMBL" id="JAT83333.1"/>
    </source>
</evidence>
<name>A0A1E1W8N2_PECGO</name>
<dbReference type="EMBL" id="GDQN01007721">
    <property type="protein sequence ID" value="JAT83333.1"/>
    <property type="molecule type" value="Transcribed_RNA"/>
</dbReference>
<sequence length="99" mass="11703">MSDKENKRKCFKCGSSPAEDGIKLFRALKPGTNNLVRCEQWAQYMYPGRNVNSVEFLKKLYNEHRMLCSKRGFYGSDSKIFIKDCSPQRRKLLLFYFVF</sequence>
<protein>
    <submittedName>
        <fullName evidence="1">Uncharacterized protein</fullName>
    </submittedName>
</protein>
<reference evidence="1" key="1">
    <citation type="submission" date="2015-09" db="EMBL/GenBank/DDBJ databases">
        <title>De novo assembly of Pectinophora gossypiella (Pink Bollworm) gut transcriptome.</title>
        <authorList>
            <person name="Tassone E.E."/>
        </authorList>
    </citation>
    <scope>NUCLEOTIDE SEQUENCE</scope>
</reference>
<dbReference type="AlphaFoldDB" id="A0A1E1W8N2"/>
<organism evidence="1">
    <name type="scientific">Pectinophora gossypiella</name>
    <name type="common">Cotton pink bollworm</name>
    <name type="synonym">Depressaria gossypiella</name>
    <dbReference type="NCBI Taxonomy" id="13191"/>
    <lineage>
        <taxon>Eukaryota</taxon>
        <taxon>Metazoa</taxon>
        <taxon>Ecdysozoa</taxon>
        <taxon>Arthropoda</taxon>
        <taxon>Hexapoda</taxon>
        <taxon>Insecta</taxon>
        <taxon>Pterygota</taxon>
        <taxon>Neoptera</taxon>
        <taxon>Endopterygota</taxon>
        <taxon>Lepidoptera</taxon>
        <taxon>Glossata</taxon>
        <taxon>Ditrysia</taxon>
        <taxon>Gelechioidea</taxon>
        <taxon>Gelechiidae</taxon>
        <taxon>Apatetrinae</taxon>
        <taxon>Pectinophora</taxon>
    </lineage>
</organism>
<proteinExistence type="predicted"/>
<dbReference type="OrthoDB" id="7492961at2759"/>
<gene>
    <name evidence="1" type="ORF">g.15199</name>
</gene>